<dbReference type="Pfam" id="PF00148">
    <property type="entry name" value="Oxidored_nitro"/>
    <property type="match status" value="1"/>
</dbReference>
<reference evidence="3 4" key="1">
    <citation type="journal article" date="2019" name="Nat. Med.">
        <title>A library of human gut bacterial isolates paired with longitudinal multiomics data enables mechanistic microbiome research.</title>
        <authorList>
            <person name="Poyet M."/>
            <person name="Groussin M."/>
            <person name="Gibbons S.M."/>
            <person name="Avila-Pacheco J."/>
            <person name="Jiang X."/>
            <person name="Kearney S.M."/>
            <person name="Perrotta A.R."/>
            <person name="Berdy B."/>
            <person name="Zhao S."/>
            <person name="Lieberman T.D."/>
            <person name="Swanson P.K."/>
            <person name="Smith M."/>
            <person name="Roesemann S."/>
            <person name="Alexander J.E."/>
            <person name="Rich S.A."/>
            <person name="Livny J."/>
            <person name="Vlamakis H."/>
            <person name="Clish C."/>
            <person name="Bullock K."/>
            <person name="Deik A."/>
            <person name="Scott J."/>
            <person name="Pierce K.A."/>
            <person name="Xavier R.J."/>
            <person name="Alm E.J."/>
        </authorList>
    </citation>
    <scope>NUCLEOTIDE SEQUENCE</scope>
    <source>
        <strain evidence="3">BIOML-A179</strain>
        <strain evidence="2 4">BIOML-A198</strain>
    </source>
</reference>
<dbReference type="PANTHER" id="PTHR42956:SF1">
    <property type="entry name" value="NITROGENASE IRON-MOLYBDENUM COFACTOR BIOSYNTHESIS PROTEIN NIFE"/>
    <property type="match status" value="1"/>
</dbReference>
<dbReference type="AlphaFoldDB" id="A0A6I3NXD7"/>
<sequence>MQLCKYYPVANDRMGSIWTLCSIKDTCIIEFGPAGTTHYAVEGIGSLNAGEGSRIYSTHMDQSDVTFGKYDRLEKAILEVDENIKPRYIFVMASSISSIIGADIESVCSDLQSQVQSKLIAITTGGLKHQYHIGVEQTLELLVKKLVGDYPRDVNKYNILGCTIDKYNYASDVEEMKRMMKLFFNKEVQTVFTCETTVEEIEQASRASLNIVMRKEALKAAKWMKKTYGIPYIYHHVYGLQNTIDFIEAVNKIDGYEVNREYLNAEVEAVKKHLFSLKRKFLFYKETKECAIFGDYDTVLGFDAILKELGLATDRLEVLYQTEVEADWISGRPELERIKYLKSKELFMICGDGPSLEMEHQAKLELQVSNPNLNQVLIYPYTPYMGFRGMLFVIEKILNIK</sequence>
<dbReference type="EMBL" id="WMQV01000002">
    <property type="protein sequence ID" value="MTL93177.1"/>
    <property type="molecule type" value="Genomic_DNA"/>
</dbReference>
<gene>
    <name evidence="3" type="ORF">GMA64_01405</name>
    <name evidence="2" type="ORF">GMA92_01265</name>
</gene>
<feature type="domain" description="Nitrogenase/oxidoreductase component 1" evidence="1">
    <location>
        <begin position="14"/>
        <end position="399"/>
    </location>
</feature>
<dbReference type="EMBL" id="WMQE01000002">
    <property type="protein sequence ID" value="MTK20065.1"/>
    <property type="molecule type" value="Genomic_DNA"/>
</dbReference>
<accession>A0A6I3NXD7</accession>
<proteinExistence type="predicted"/>
<dbReference type="SUPFAM" id="SSF53807">
    <property type="entry name" value="Helical backbone' metal receptor"/>
    <property type="match status" value="1"/>
</dbReference>
<dbReference type="CDD" id="cd00316">
    <property type="entry name" value="Oxidoreductase_nitrogenase"/>
    <property type="match status" value="1"/>
</dbReference>
<evidence type="ECO:0000313" key="3">
    <source>
        <dbReference type="EMBL" id="MTL93177.1"/>
    </source>
</evidence>
<protein>
    <submittedName>
        <fullName evidence="3">Oxidoreductase</fullName>
    </submittedName>
</protein>
<comment type="caution">
    <text evidence="3">The sequence shown here is derived from an EMBL/GenBank/DDBJ whole genome shotgun (WGS) entry which is preliminary data.</text>
</comment>
<dbReference type="Gene3D" id="3.40.50.1980">
    <property type="entry name" value="Nitrogenase molybdenum iron protein domain"/>
    <property type="match status" value="2"/>
</dbReference>
<organism evidence="3">
    <name type="scientific">Turicibacter sanguinis</name>
    <dbReference type="NCBI Taxonomy" id="154288"/>
    <lineage>
        <taxon>Bacteria</taxon>
        <taxon>Bacillati</taxon>
        <taxon>Bacillota</taxon>
        <taxon>Erysipelotrichia</taxon>
        <taxon>Erysipelotrichales</taxon>
        <taxon>Turicibacteraceae</taxon>
        <taxon>Turicibacter</taxon>
    </lineage>
</organism>
<dbReference type="GO" id="GO:0016491">
    <property type="term" value="F:oxidoreductase activity"/>
    <property type="evidence" value="ECO:0007669"/>
    <property type="project" value="InterPro"/>
</dbReference>
<evidence type="ECO:0000313" key="2">
    <source>
        <dbReference type="EMBL" id="MTK20065.1"/>
    </source>
</evidence>
<evidence type="ECO:0000313" key="4">
    <source>
        <dbReference type="Proteomes" id="UP000487649"/>
    </source>
</evidence>
<dbReference type="GeneID" id="60058730"/>
<evidence type="ECO:0000259" key="1">
    <source>
        <dbReference type="Pfam" id="PF00148"/>
    </source>
</evidence>
<name>A0A6I3NXD7_9FIRM</name>
<dbReference type="InterPro" id="IPR000510">
    <property type="entry name" value="Nase/OxRdtase_comp1"/>
</dbReference>
<dbReference type="PANTHER" id="PTHR42956">
    <property type="entry name" value="NITROGENASE IRON-MOLYBDENUM COFACTOR BIOSYNTHESIS PROTEIN NIFE"/>
    <property type="match status" value="1"/>
</dbReference>
<dbReference type="Proteomes" id="UP000487649">
    <property type="component" value="Unassembled WGS sequence"/>
</dbReference>
<dbReference type="RefSeq" id="WP_006783740.1">
    <property type="nucleotide sequence ID" value="NZ_CP053187.1"/>
</dbReference>
<dbReference type="InterPro" id="IPR049939">
    <property type="entry name" value="NifE-like"/>
</dbReference>